<evidence type="ECO:0000256" key="1">
    <source>
        <dbReference type="ARBA" id="ARBA00001946"/>
    </source>
</evidence>
<dbReference type="FunFam" id="3.30.70.270:FF:000001">
    <property type="entry name" value="Diguanylate cyclase domain protein"/>
    <property type="match status" value="1"/>
</dbReference>
<reference evidence="6 7" key="1">
    <citation type="submission" date="2020-09" db="EMBL/GenBank/DDBJ databases">
        <title>Pseudoxanthomonas sp. CAU 1598 isolated from sand of Yaerae Beach.</title>
        <authorList>
            <person name="Kim W."/>
        </authorList>
    </citation>
    <scope>NUCLEOTIDE SEQUENCE [LARGE SCALE GENOMIC DNA]</scope>
    <source>
        <strain evidence="6 7">CAU 1598</strain>
    </source>
</reference>
<dbReference type="InterPro" id="IPR013783">
    <property type="entry name" value="Ig-like_fold"/>
</dbReference>
<dbReference type="NCBIfam" id="TIGR00254">
    <property type="entry name" value="GGDEF"/>
    <property type="match status" value="1"/>
</dbReference>
<evidence type="ECO:0000313" key="6">
    <source>
        <dbReference type="EMBL" id="MBD8526382.1"/>
    </source>
</evidence>
<dbReference type="SUPFAM" id="SSF63829">
    <property type="entry name" value="Calcium-dependent phosphotriesterase"/>
    <property type="match status" value="3"/>
</dbReference>
<sequence>MFRTWGAKQHGGEPESWAVLQDHRGIILAANRNGVLEFDGARWRHIRIGDGLPVFALANGPEQKIYLGTRGDFGYMVPNPQGFLEFTSLLDRLDPESRNFAQMWSIWGTPSGMVFGSDTRQLRLHGGEFQSFSVPKGFLFSSLLGSRLIVRDQALALWELNNEGLVKLAEYEPSLREGPRAAFADPADPAGSAWITFASQLQGSGLQAWPIPASVFEQVPQCALRLPDGRMLIGTQKGGLFVLDHDGKELASWNSDDGLPRGRIIGLARDREAGLWLATGSGLARLQLESPISHFGETRGLNGAIYSIQRLRGQLYVGTSLGLYRLVPGARAKFELIDDVGSQVFDIVQFESRLLVGHYQGVTEIYPDGRTHRFAEGMVLAIEASAIHPGRLFVASQSGLDVFQYQGQDWQRLGQVAGVDVKLQNLFEDEDGSLWANAVGGGVLRLNWSAGQDALLPEVYRFGRADGLPIDQQNQPFSFNHRPIFGTKRGIYRFDSDTARFHPDSALSDLFAGQSPEVSNILAAPDGRLWMTVNFEGLGYVGGVAEPSPDGVYRWNTALLKGAEGVGSETPNSILLDDDGVVWLGGAEGLYRFDPTAPTPPAPDYTALLRRVVAADGKDLPWASDVSVPLAYAHNRLRFEFAAPSFEGGPSQYQVWLEGNDTEWSDWSPEDYRDFSNLWEGAYRFHVRAKNWRGQVSQEAVFSFSVLPPWYRTWWAYGFYLLVLAASTGLVSRWRVRHLQRQREALQHEVDARTRELKLANLALEQASLTDQLTGLRNRRFLDQLLESEVSRVVRRQRDARPNANQVESSELVFFLIDLDHFKSVNDRYGHHAGDLVLVQFTRVLREVFRESDHLVRWGGEEFLVVAHSCGRDGASELAERVRRKVEATDFDIGNGQFLRKTCSIGFACFPFVSQAPEALTWQQVVELADRCLYAAKQSQRNAWVGIVSGQNVSTADFFERWNSQPQDLVASGEVTVHTSLSAGTHIQW</sequence>
<feature type="coiled-coil region" evidence="4">
    <location>
        <begin position="736"/>
        <end position="779"/>
    </location>
</feature>
<feature type="domain" description="GGDEF" evidence="5">
    <location>
        <begin position="810"/>
        <end position="949"/>
    </location>
</feature>
<dbReference type="PANTHER" id="PTHR45138:SF9">
    <property type="entry name" value="DIGUANYLATE CYCLASE DGCM-RELATED"/>
    <property type="match status" value="1"/>
</dbReference>
<dbReference type="RefSeq" id="WP_192029804.1">
    <property type="nucleotide sequence ID" value="NZ_JACYTR010000022.1"/>
</dbReference>
<dbReference type="InterPro" id="IPR050469">
    <property type="entry name" value="Diguanylate_Cyclase"/>
</dbReference>
<keyword evidence="4" id="KW-0175">Coiled coil</keyword>
<dbReference type="GO" id="GO:0043709">
    <property type="term" value="P:cell adhesion involved in single-species biofilm formation"/>
    <property type="evidence" value="ECO:0007669"/>
    <property type="project" value="TreeGrafter"/>
</dbReference>
<dbReference type="Gene3D" id="2.130.10.10">
    <property type="entry name" value="YVTN repeat-like/Quinoprotein amine dehydrogenase"/>
    <property type="match status" value="3"/>
</dbReference>
<name>A0AAW3ZMT2_9GAMM</name>
<dbReference type="InterPro" id="IPR043128">
    <property type="entry name" value="Rev_trsase/Diguanyl_cyclase"/>
</dbReference>
<dbReference type="InterPro" id="IPR015943">
    <property type="entry name" value="WD40/YVTN_repeat-like_dom_sf"/>
</dbReference>
<dbReference type="AlphaFoldDB" id="A0AAW3ZMT2"/>
<dbReference type="InterPro" id="IPR029787">
    <property type="entry name" value="Nucleotide_cyclase"/>
</dbReference>
<evidence type="ECO:0000256" key="3">
    <source>
        <dbReference type="ARBA" id="ARBA00034247"/>
    </source>
</evidence>
<dbReference type="CDD" id="cd01949">
    <property type="entry name" value="GGDEF"/>
    <property type="match status" value="1"/>
</dbReference>
<dbReference type="GO" id="GO:0005886">
    <property type="term" value="C:plasma membrane"/>
    <property type="evidence" value="ECO:0007669"/>
    <property type="project" value="TreeGrafter"/>
</dbReference>
<dbReference type="Gene3D" id="3.30.70.270">
    <property type="match status" value="1"/>
</dbReference>
<dbReference type="EC" id="2.7.7.65" evidence="2"/>
<dbReference type="EMBL" id="JACYTR010000022">
    <property type="protein sequence ID" value="MBD8526382.1"/>
    <property type="molecule type" value="Genomic_DNA"/>
</dbReference>
<protein>
    <recommendedName>
        <fullName evidence="2">diguanylate cyclase</fullName>
        <ecNumber evidence="2">2.7.7.65</ecNumber>
    </recommendedName>
</protein>
<dbReference type="SUPFAM" id="SSF55073">
    <property type="entry name" value="Nucleotide cyclase"/>
    <property type="match status" value="1"/>
</dbReference>
<dbReference type="SMART" id="SM00267">
    <property type="entry name" value="GGDEF"/>
    <property type="match status" value="1"/>
</dbReference>
<evidence type="ECO:0000259" key="5">
    <source>
        <dbReference type="PROSITE" id="PS50887"/>
    </source>
</evidence>
<evidence type="ECO:0000313" key="7">
    <source>
        <dbReference type="Proteomes" id="UP000613768"/>
    </source>
</evidence>
<dbReference type="GO" id="GO:1902201">
    <property type="term" value="P:negative regulation of bacterial-type flagellum-dependent cell motility"/>
    <property type="evidence" value="ECO:0007669"/>
    <property type="project" value="TreeGrafter"/>
</dbReference>
<dbReference type="PROSITE" id="PS50887">
    <property type="entry name" value="GGDEF"/>
    <property type="match status" value="1"/>
</dbReference>
<organism evidence="6 7">
    <name type="scientific">Pseudomarimonas arenosa</name>
    <dbReference type="NCBI Taxonomy" id="2774145"/>
    <lineage>
        <taxon>Bacteria</taxon>
        <taxon>Pseudomonadati</taxon>
        <taxon>Pseudomonadota</taxon>
        <taxon>Gammaproteobacteria</taxon>
        <taxon>Lysobacterales</taxon>
        <taxon>Lysobacteraceae</taxon>
        <taxon>Pseudomarimonas</taxon>
    </lineage>
</organism>
<dbReference type="Proteomes" id="UP000613768">
    <property type="component" value="Unassembled WGS sequence"/>
</dbReference>
<dbReference type="Pfam" id="PF00990">
    <property type="entry name" value="GGDEF"/>
    <property type="match status" value="1"/>
</dbReference>
<comment type="catalytic activity">
    <reaction evidence="3">
        <text>2 GTP = 3',3'-c-di-GMP + 2 diphosphate</text>
        <dbReference type="Rhea" id="RHEA:24898"/>
        <dbReference type="ChEBI" id="CHEBI:33019"/>
        <dbReference type="ChEBI" id="CHEBI:37565"/>
        <dbReference type="ChEBI" id="CHEBI:58805"/>
        <dbReference type="EC" id="2.7.7.65"/>
    </reaction>
</comment>
<accession>A0AAW3ZMT2</accession>
<dbReference type="PANTHER" id="PTHR45138">
    <property type="entry name" value="REGULATORY COMPONENTS OF SENSORY TRANSDUCTION SYSTEM"/>
    <property type="match status" value="1"/>
</dbReference>
<comment type="cofactor">
    <cofactor evidence="1">
        <name>Mg(2+)</name>
        <dbReference type="ChEBI" id="CHEBI:18420"/>
    </cofactor>
</comment>
<dbReference type="Gene3D" id="2.60.40.10">
    <property type="entry name" value="Immunoglobulins"/>
    <property type="match status" value="1"/>
</dbReference>
<gene>
    <name evidence="6" type="ORF">IFO71_11600</name>
</gene>
<evidence type="ECO:0000256" key="4">
    <source>
        <dbReference type="SAM" id="Coils"/>
    </source>
</evidence>
<comment type="caution">
    <text evidence="6">The sequence shown here is derived from an EMBL/GenBank/DDBJ whole genome shotgun (WGS) entry which is preliminary data.</text>
</comment>
<evidence type="ECO:0000256" key="2">
    <source>
        <dbReference type="ARBA" id="ARBA00012528"/>
    </source>
</evidence>
<dbReference type="InterPro" id="IPR000160">
    <property type="entry name" value="GGDEF_dom"/>
</dbReference>
<keyword evidence="7" id="KW-1185">Reference proteome</keyword>
<dbReference type="GO" id="GO:0052621">
    <property type="term" value="F:diguanylate cyclase activity"/>
    <property type="evidence" value="ECO:0007669"/>
    <property type="project" value="UniProtKB-EC"/>
</dbReference>
<proteinExistence type="predicted"/>